<proteinExistence type="predicted"/>
<dbReference type="Proteomes" id="UP000230407">
    <property type="component" value="Unassembled WGS sequence"/>
</dbReference>
<dbReference type="AlphaFoldDB" id="A0A2M8LYT3"/>
<name>A0A2M8LYT3_9ACTN</name>
<gene>
    <name evidence="1" type="ORF">CUT44_14185</name>
</gene>
<organism evidence="1 2">
    <name type="scientific">Streptomyces carminius</name>
    <dbReference type="NCBI Taxonomy" id="2665496"/>
    <lineage>
        <taxon>Bacteria</taxon>
        <taxon>Bacillati</taxon>
        <taxon>Actinomycetota</taxon>
        <taxon>Actinomycetes</taxon>
        <taxon>Kitasatosporales</taxon>
        <taxon>Streptomycetaceae</taxon>
        <taxon>Streptomyces</taxon>
    </lineage>
</organism>
<sequence>MPIATLHRWQSNGQRQLAAFLTHGAKTDLPPLMWTLAQTGALTGEADGLEYTPEGQRAAVTQWAAHVGAIVTSRTTSDGREELYAGWKIGKGMEEVGGCFRATIFLDDEAPQPGNR</sequence>
<reference evidence="1 2" key="1">
    <citation type="submission" date="2017-11" db="EMBL/GenBank/DDBJ databases">
        <title>Streptomyces carmine sp. nov., a novel actinomycete isolated from Sophora alopecuroides in Xinjiang, China.</title>
        <authorList>
            <person name="Wang Y."/>
            <person name="Luo X."/>
            <person name="Wan C."/>
            <person name="Zhang L."/>
        </authorList>
    </citation>
    <scope>NUCLEOTIDE SEQUENCE [LARGE SCALE GENOMIC DNA]</scope>
    <source>
        <strain evidence="1 2">TRM SA0054</strain>
    </source>
</reference>
<accession>A0A2M8LYT3</accession>
<evidence type="ECO:0000313" key="2">
    <source>
        <dbReference type="Proteomes" id="UP000230407"/>
    </source>
</evidence>
<protein>
    <submittedName>
        <fullName evidence="1">Uncharacterized protein</fullName>
    </submittedName>
</protein>
<comment type="caution">
    <text evidence="1">The sequence shown here is derived from an EMBL/GenBank/DDBJ whole genome shotgun (WGS) entry which is preliminary data.</text>
</comment>
<evidence type="ECO:0000313" key="1">
    <source>
        <dbReference type="EMBL" id="PJE97127.1"/>
    </source>
</evidence>
<dbReference type="EMBL" id="PGGW01000049">
    <property type="protein sequence ID" value="PJE97127.1"/>
    <property type="molecule type" value="Genomic_DNA"/>
</dbReference>
<keyword evidence="2" id="KW-1185">Reference proteome</keyword>